<evidence type="ECO:0000256" key="2">
    <source>
        <dbReference type="ARBA" id="ARBA00039140"/>
    </source>
</evidence>
<evidence type="ECO:0000259" key="4">
    <source>
        <dbReference type="PROSITE" id="PS50122"/>
    </source>
</evidence>
<dbReference type="Pfam" id="PF01339">
    <property type="entry name" value="CheB_methylest"/>
    <property type="match status" value="1"/>
</dbReference>
<comment type="catalytic activity">
    <reaction evidence="3">
        <text>[protein]-L-glutamate 5-O-methyl ester + H2O = L-glutamyl-[protein] + methanol + H(+)</text>
        <dbReference type="Rhea" id="RHEA:23236"/>
        <dbReference type="Rhea" id="RHEA-COMP:10208"/>
        <dbReference type="Rhea" id="RHEA-COMP:10311"/>
        <dbReference type="ChEBI" id="CHEBI:15377"/>
        <dbReference type="ChEBI" id="CHEBI:15378"/>
        <dbReference type="ChEBI" id="CHEBI:17790"/>
        <dbReference type="ChEBI" id="CHEBI:29973"/>
        <dbReference type="ChEBI" id="CHEBI:82795"/>
        <dbReference type="EC" id="3.1.1.61"/>
    </reaction>
</comment>
<dbReference type="InterPro" id="IPR035909">
    <property type="entry name" value="CheB_C"/>
</dbReference>
<organism evidence="5">
    <name type="scientific">marine sediment metagenome</name>
    <dbReference type="NCBI Taxonomy" id="412755"/>
    <lineage>
        <taxon>unclassified sequences</taxon>
        <taxon>metagenomes</taxon>
        <taxon>ecological metagenomes</taxon>
    </lineage>
</organism>
<dbReference type="PANTHER" id="PTHR42872:SF6">
    <property type="entry name" value="PROTEIN-GLUTAMATE METHYLESTERASE_PROTEIN-GLUTAMINE GLUTAMINASE"/>
    <property type="match status" value="1"/>
</dbReference>
<dbReference type="SUPFAM" id="SSF52738">
    <property type="entry name" value="Methylesterase CheB, C-terminal domain"/>
    <property type="match status" value="1"/>
</dbReference>
<dbReference type="EC" id="3.1.1.61" evidence="2"/>
<dbReference type="PANTHER" id="PTHR42872">
    <property type="entry name" value="PROTEIN-GLUTAMATE METHYLESTERASE/PROTEIN-GLUTAMINE GLUTAMINASE"/>
    <property type="match status" value="1"/>
</dbReference>
<keyword evidence="1" id="KW-0378">Hydrolase</keyword>
<dbReference type="PROSITE" id="PS50122">
    <property type="entry name" value="CHEB"/>
    <property type="match status" value="1"/>
</dbReference>
<evidence type="ECO:0000313" key="5">
    <source>
        <dbReference type="EMBL" id="KKM25471.1"/>
    </source>
</evidence>
<comment type="caution">
    <text evidence="5">The sequence shown here is derived from an EMBL/GenBank/DDBJ whole genome shotgun (WGS) entry which is preliminary data.</text>
</comment>
<sequence>MLEELSPWVIAIGASGAEGLNDLQALLAEWQEIDAIVMIVLHRPWEKDTHLRQILQRSTHMSVQIADQGQHLRAGCIYIGEPSRHLCLLSNSVSILISDPERAHRNRTVDLLFNSLVVLGGQRTIGIVLSGSLDDGSRGLAEINDAGGYTMVLRREKQLRPGMPENARAYDGPVDVVGDVSAIAKAVKGLLAGAPQPS</sequence>
<gene>
    <name evidence="5" type="ORF">LCGC14_1594660</name>
</gene>
<reference evidence="5" key="1">
    <citation type="journal article" date="2015" name="Nature">
        <title>Complex archaea that bridge the gap between prokaryotes and eukaryotes.</title>
        <authorList>
            <person name="Spang A."/>
            <person name="Saw J.H."/>
            <person name="Jorgensen S.L."/>
            <person name="Zaremba-Niedzwiedzka K."/>
            <person name="Martijn J."/>
            <person name="Lind A.E."/>
            <person name="van Eijk R."/>
            <person name="Schleper C."/>
            <person name="Guy L."/>
            <person name="Ettema T.J."/>
        </authorList>
    </citation>
    <scope>NUCLEOTIDE SEQUENCE</scope>
</reference>
<feature type="domain" description="CheB-type methylesterase" evidence="4">
    <location>
        <begin position="3"/>
        <end position="167"/>
    </location>
</feature>
<dbReference type="AlphaFoldDB" id="A0A0F9ID01"/>
<name>A0A0F9ID01_9ZZZZ</name>
<evidence type="ECO:0000256" key="1">
    <source>
        <dbReference type="ARBA" id="ARBA00022801"/>
    </source>
</evidence>
<accession>A0A0F9ID01</accession>
<dbReference type="GO" id="GO:0005737">
    <property type="term" value="C:cytoplasm"/>
    <property type="evidence" value="ECO:0007669"/>
    <property type="project" value="InterPro"/>
</dbReference>
<evidence type="ECO:0000256" key="3">
    <source>
        <dbReference type="ARBA" id="ARBA00048267"/>
    </source>
</evidence>
<dbReference type="GO" id="GO:0000156">
    <property type="term" value="F:phosphorelay response regulator activity"/>
    <property type="evidence" value="ECO:0007669"/>
    <property type="project" value="InterPro"/>
</dbReference>
<dbReference type="Gene3D" id="3.40.50.180">
    <property type="entry name" value="Methylesterase CheB, C-terminal domain"/>
    <property type="match status" value="1"/>
</dbReference>
<dbReference type="EMBL" id="LAZR01012712">
    <property type="protein sequence ID" value="KKM25471.1"/>
    <property type="molecule type" value="Genomic_DNA"/>
</dbReference>
<dbReference type="GO" id="GO:0006935">
    <property type="term" value="P:chemotaxis"/>
    <property type="evidence" value="ECO:0007669"/>
    <property type="project" value="InterPro"/>
</dbReference>
<proteinExistence type="predicted"/>
<dbReference type="GO" id="GO:0008984">
    <property type="term" value="F:protein-glutamate methylesterase activity"/>
    <property type="evidence" value="ECO:0007669"/>
    <property type="project" value="UniProtKB-EC"/>
</dbReference>
<dbReference type="InterPro" id="IPR000673">
    <property type="entry name" value="Sig_transdc_resp-reg_Me-estase"/>
</dbReference>
<protein>
    <recommendedName>
        <fullName evidence="2">protein-glutamate methylesterase</fullName>
        <ecNumber evidence="2">3.1.1.61</ecNumber>
    </recommendedName>
</protein>